<name>A0A3Q9C5W0_9ACTN</name>
<dbReference type="AlphaFoldDB" id="A0A3Q9C5W0"/>
<dbReference type="SUPFAM" id="SSF52038">
    <property type="entry name" value="Barstar-related"/>
    <property type="match status" value="1"/>
</dbReference>
<sequence>MTAFTPDAEADLDFRLMANGFVTLMRRRSLLEESVSWLDEHGYQVTTLDAAAWSSQEDLLRDVGAALDFPDYYGRSLDAFNDCFGDVVSYAAYGIALDLASPRPTPITLTTRDAHKTEIVCGTALKGCCTRLSLGRSGPVIAVFWS</sequence>
<keyword evidence="4" id="KW-1185">Reference proteome</keyword>
<reference evidence="3 4" key="1">
    <citation type="submission" date="2018-12" db="EMBL/GenBank/DDBJ databases">
        <authorList>
            <person name="Li K."/>
        </authorList>
    </citation>
    <scope>NUCLEOTIDE SEQUENCE [LARGE SCALE GENOMIC DNA]</scope>
    <source>
        <strain evidence="4">CR22</strain>
    </source>
</reference>
<dbReference type="EMBL" id="CP034463">
    <property type="protein sequence ID" value="AZP22695.1"/>
    <property type="molecule type" value="Genomic_DNA"/>
</dbReference>
<evidence type="ECO:0000256" key="1">
    <source>
        <dbReference type="ARBA" id="ARBA00006845"/>
    </source>
</evidence>
<dbReference type="Gene3D" id="3.30.370.10">
    <property type="entry name" value="Barstar-like"/>
    <property type="match status" value="1"/>
</dbReference>
<evidence type="ECO:0000313" key="4">
    <source>
        <dbReference type="Proteomes" id="UP000280197"/>
    </source>
</evidence>
<dbReference type="KEGG" id="saqu:EJC51_45625"/>
<dbReference type="Pfam" id="PF01337">
    <property type="entry name" value="Barstar"/>
    <property type="match status" value="1"/>
</dbReference>
<dbReference type="RefSeq" id="WP_126276496.1">
    <property type="nucleotide sequence ID" value="NZ_CP034463.1"/>
</dbReference>
<evidence type="ECO:0000259" key="2">
    <source>
        <dbReference type="Pfam" id="PF01337"/>
    </source>
</evidence>
<dbReference type="InterPro" id="IPR035905">
    <property type="entry name" value="Barstar-like_sf"/>
</dbReference>
<dbReference type="InterPro" id="IPR000468">
    <property type="entry name" value="Barstar"/>
</dbReference>
<evidence type="ECO:0000313" key="3">
    <source>
        <dbReference type="EMBL" id="AZP22695.1"/>
    </source>
</evidence>
<gene>
    <name evidence="3" type="ORF">EJC51_45625</name>
</gene>
<feature type="domain" description="Barstar (barnase inhibitor)" evidence="2">
    <location>
        <begin position="44"/>
        <end position="89"/>
    </location>
</feature>
<comment type="similarity">
    <text evidence="1">Belongs to the barstar family.</text>
</comment>
<proteinExistence type="inferred from homology"/>
<organism evidence="3 4">
    <name type="scientific">Streptomyces aquilus</name>
    <dbReference type="NCBI Taxonomy" id="2548456"/>
    <lineage>
        <taxon>Bacteria</taxon>
        <taxon>Bacillati</taxon>
        <taxon>Actinomycetota</taxon>
        <taxon>Actinomycetes</taxon>
        <taxon>Kitasatosporales</taxon>
        <taxon>Streptomycetaceae</taxon>
        <taxon>Streptomyces</taxon>
    </lineage>
</organism>
<protein>
    <recommendedName>
        <fullName evidence="2">Barstar (barnase inhibitor) domain-containing protein</fullName>
    </recommendedName>
</protein>
<dbReference type="Proteomes" id="UP000280197">
    <property type="component" value="Chromosome"/>
</dbReference>
<accession>A0A3Q9C5W0</accession>